<dbReference type="PANTHER" id="PTHR43133:SF62">
    <property type="entry name" value="RNA POLYMERASE SIGMA FACTOR SIGZ"/>
    <property type="match status" value="1"/>
</dbReference>
<dbReference type="InterPro" id="IPR014284">
    <property type="entry name" value="RNA_pol_sigma-70_dom"/>
</dbReference>
<keyword evidence="2" id="KW-0805">Transcription regulation</keyword>
<evidence type="ECO:0000313" key="8">
    <source>
        <dbReference type="Proteomes" id="UP000487757"/>
    </source>
</evidence>
<name>A0A7K0G4D2_9SPHI</name>
<evidence type="ECO:0000256" key="1">
    <source>
        <dbReference type="ARBA" id="ARBA00010641"/>
    </source>
</evidence>
<accession>A0A7K0G4D2</accession>
<organism evidence="7 8">
    <name type="scientific">Pedobacter petrophilus</name>
    <dbReference type="NCBI Taxonomy" id="1908241"/>
    <lineage>
        <taxon>Bacteria</taxon>
        <taxon>Pseudomonadati</taxon>
        <taxon>Bacteroidota</taxon>
        <taxon>Sphingobacteriia</taxon>
        <taxon>Sphingobacteriales</taxon>
        <taxon>Sphingobacteriaceae</taxon>
        <taxon>Pedobacter</taxon>
    </lineage>
</organism>
<dbReference type="NCBIfam" id="TIGR02937">
    <property type="entry name" value="sigma70-ECF"/>
    <property type="match status" value="1"/>
</dbReference>
<feature type="domain" description="RNA polymerase sigma factor 70 region 4 type 2" evidence="6">
    <location>
        <begin position="140"/>
        <end position="188"/>
    </location>
</feature>
<dbReference type="EMBL" id="WKKH01000032">
    <property type="protein sequence ID" value="MRX77826.1"/>
    <property type="molecule type" value="Genomic_DNA"/>
</dbReference>
<dbReference type="PANTHER" id="PTHR43133">
    <property type="entry name" value="RNA POLYMERASE ECF-TYPE SIGMA FACTO"/>
    <property type="match status" value="1"/>
</dbReference>
<protein>
    <submittedName>
        <fullName evidence="7">Sigma-70 family RNA polymerase sigma factor</fullName>
    </submittedName>
</protein>
<dbReference type="InterPro" id="IPR036388">
    <property type="entry name" value="WH-like_DNA-bd_sf"/>
</dbReference>
<dbReference type="GO" id="GO:0003677">
    <property type="term" value="F:DNA binding"/>
    <property type="evidence" value="ECO:0007669"/>
    <property type="project" value="InterPro"/>
</dbReference>
<dbReference type="Pfam" id="PF04542">
    <property type="entry name" value="Sigma70_r2"/>
    <property type="match status" value="1"/>
</dbReference>
<dbReference type="RefSeq" id="WP_154282239.1">
    <property type="nucleotide sequence ID" value="NZ_JBHUJQ010000001.1"/>
</dbReference>
<dbReference type="Pfam" id="PF08281">
    <property type="entry name" value="Sigma70_r4_2"/>
    <property type="match status" value="1"/>
</dbReference>
<dbReference type="Gene3D" id="1.10.10.10">
    <property type="entry name" value="Winged helix-like DNA-binding domain superfamily/Winged helix DNA-binding domain"/>
    <property type="match status" value="1"/>
</dbReference>
<dbReference type="InterPro" id="IPR013249">
    <property type="entry name" value="RNA_pol_sigma70_r4_t2"/>
</dbReference>
<dbReference type="AlphaFoldDB" id="A0A7K0G4D2"/>
<dbReference type="InterPro" id="IPR013325">
    <property type="entry name" value="RNA_pol_sigma_r2"/>
</dbReference>
<gene>
    <name evidence="7" type="ORF">GJU39_17220</name>
</gene>
<dbReference type="GO" id="GO:0006352">
    <property type="term" value="P:DNA-templated transcription initiation"/>
    <property type="evidence" value="ECO:0007669"/>
    <property type="project" value="InterPro"/>
</dbReference>
<evidence type="ECO:0000256" key="3">
    <source>
        <dbReference type="ARBA" id="ARBA00023082"/>
    </source>
</evidence>
<dbReference type="CDD" id="cd06171">
    <property type="entry name" value="Sigma70_r4"/>
    <property type="match status" value="1"/>
</dbReference>
<dbReference type="Gene3D" id="1.10.1740.10">
    <property type="match status" value="1"/>
</dbReference>
<evidence type="ECO:0000259" key="5">
    <source>
        <dbReference type="Pfam" id="PF04542"/>
    </source>
</evidence>
<comment type="caution">
    <text evidence="7">The sequence shown here is derived from an EMBL/GenBank/DDBJ whole genome shotgun (WGS) entry which is preliminary data.</text>
</comment>
<feature type="domain" description="RNA polymerase sigma-70 region 2" evidence="5">
    <location>
        <begin position="41"/>
        <end position="107"/>
    </location>
</feature>
<keyword evidence="8" id="KW-1185">Reference proteome</keyword>
<keyword evidence="4" id="KW-0804">Transcription</keyword>
<dbReference type="SUPFAM" id="SSF88659">
    <property type="entry name" value="Sigma3 and sigma4 domains of RNA polymerase sigma factors"/>
    <property type="match status" value="1"/>
</dbReference>
<proteinExistence type="inferred from homology"/>
<dbReference type="SUPFAM" id="SSF88946">
    <property type="entry name" value="Sigma2 domain of RNA polymerase sigma factors"/>
    <property type="match status" value="1"/>
</dbReference>
<dbReference type="OrthoDB" id="9790423at2"/>
<evidence type="ECO:0000256" key="4">
    <source>
        <dbReference type="ARBA" id="ARBA00023163"/>
    </source>
</evidence>
<sequence length="196" mass="22322">MIAFILTQSSTRIISVLNQDHSEKALLAGLRAESVPAFNKLYKMYAANLFGVIMKIINQQETSEDVLQEVFIKIKKGLPGYDEKRSRLFTWMMNITKHAAIDHTRLKSSRTQATSVRIEDVSGELNNHSYSYNTDTIGLKKLVNNLNKKQRNILDLAYYKGYTHEEIAGLLLMPLGSVKSSIRQAIIRLRVDFEIS</sequence>
<evidence type="ECO:0000259" key="6">
    <source>
        <dbReference type="Pfam" id="PF08281"/>
    </source>
</evidence>
<reference evidence="7 8" key="1">
    <citation type="submission" date="2019-11" db="EMBL/GenBank/DDBJ databases">
        <title>Pedobacter petrophilus genome.</title>
        <authorList>
            <person name="Feldbauer M.J."/>
            <person name="Newman J.D."/>
        </authorList>
    </citation>
    <scope>NUCLEOTIDE SEQUENCE [LARGE SCALE GENOMIC DNA]</scope>
    <source>
        <strain evidence="7 8">LMG 29686</strain>
    </source>
</reference>
<comment type="similarity">
    <text evidence="1">Belongs to the sigma-70 factor family. ECF subfamily.</text>
</comment>
<dbReference type="Proteomes" id="UP000487757">
    <property type="component" value="Unassembled WGS sequence"/>
</dbReference>
<dbReference type="GO" id="GO:0016987">
    <property type="term" value="F:sigma factor activity"/>
    <property type="evidence" value="ECO:0007669"/>
    <property type="project" value="UniProtKB-KW"/>
</dbReference>
<keyword evidence="3" id="KW-0731">Sigma factor</keyword>
<dbReference type="InterPro" id="IPR039425">
    <property type="entry name" value="RNA_pol_sigma-70-like"/>
</dbReference>
<dbReference type="InterPro" id="IPR007627">
    <property type="entry name" value="RNA_pol_sigma70_r2"/>
</dbReference>
<dbReference type="InterPro" id="IPR013324">
    <property type="entry name" value="RNA_pol_sigma_r3/r4-like"/>
</dbReference>
<evidence type="ECO:0000256" key="2">
    <source>
        <dbReference type="ARBA" id="ARBA00023015"/>
    </source>
</evidence>
<evidence type="ECO:0000313" key="7">
    <source>
        <dbReference type="EMBL" id="MRX77826.1"/>
    </source>
</evidence>